<name>A0AAD5VBB8_9APHY</name>
<feature type="region of interest" description="Disordered" evidence="6">
    <location>
        <begin position="394"/>
        <end position="415"/>
    </location>
</feature>
<feature type="compositionally biased region" description="Low complexity" evidence="6">
    <location>
        <begin position="192"/>
        <end position="203"/>
    </location>
</feature>
<keyword evidence="3 5" id="KW-0863">Zinc-finger</keyword>
<dbReference type="PROSITE" id="PS50115">
    <property type="entry name" value="ARFGAP"/>
    <property type="match status" value="1"/>
</dbReference>
<dbReference type="CDD" id="cd08839">
    <property type="entry name" value="ArfGap_SMAP"/>
    <property type="match status" value="1"/>
</dbReference>
<keyword evidence="1" id="KW-0343">GTPase activation</keyword>
<dbReference type="PROSITE" id="PS50181">
    <property type="entry name" value="FBOX"/>
    <property type="match status" value="1"/>
</dbReference>
<proteinExistence type="predicted"/>
<keyword evidence="10" id="KW-1185">Reference proteome</keyword>
<dbReference type="Proteomes" id="UP001212997">
    <property type="component" value="Unassembled WGS sequence"/>
</dbReference>
<evidence type="ECO:0000256" key="1">
    <source>
        <dbReference type="ARBA" id="ARBA00022468"/>
    </source>
</evidence>
<feature type="region of interest" description="Disordered" evidence="6">
    <location>
        <begin position="120"/>
        <end position="251"/>
    </location>
</feature>
<dbReference type="FunFam" id="1.10.220.150:FF:000009">
    <property type="entry name" value="stromal membrane-associated protein 1 isoform X1"/>
    <property type="match status" value="1"/>
</dbReference>
<dbReference type="InterPro" id="IPR037278">
    <property type="entry name" value="ARFGAP/RecO"/>
</dbReference>
<feature type="compositionally biased region" description="Pro residues" evidence="6">
    <location>
        <begin position="204"/>
        <end position="215"/>
    </location>
</feature>
<dbReference type="PRINTS" id="PR00405">
    <property type="entry name" value="REVINTRACTNG"/>
</dbReference>
<feature type="compositionally biased region" description="Low complexity" evidence="6">
    <location>
        <begin position="216"/>
        <end position="226"/>
    </location>
</feature>
<dbReference type="InterPro" id="IPR036047">
    <property type="entry name" value="F-box-like_dom_sf"/>
</dbReference>
<feature type="domain" description="F-box" evidence="8">
    <location>
        <begin position="488"/>
        <end position="534"/>
    </location>
</feature>
<evidence type="ECO:0000259" key="7">
    <source>
        <dbReference type="PROSITE" id="PS50115"/>
    </source>
</evidence>
<evidence type="ECO:0000256" key="6">
    <source>
        <dbReference type="SAM" id="MobiDB-lite"/>
    </source>
</evidence>
<evidence type="ECO:0000313" key="10">
    <source>
        <dbReference type="Proteomes" id="UP001212997"/>
    </source>
</evidence>
<feature type="domain" description="Arf-GAP" evidence="7">
    <location>
        <begin position="10"/>
        <end position="131"/>
    </location>
</feature>
<dbReference type="GO" id="GO:0005737">
    <property type="term" value="C:cytoplasm"/>
    <property type="evidence" value="ECO:0007669"/>
    <property type="project" value="TreeGrafter"/>
</dbReference>
<accession>A0AAD5VBB8</accession>
<dbReference type="InterPro" id="IPR001810">
    <property type="entry name" value="F-box_dom"/>
</dbReference>
<organism evidence="9 10">
    <name type="scientific">Meripilus lineatus</name>
    <dbReference type="NCBI Taxonomy" id="2056292"/>
    <lineage>
        <taxon>Eukaryota</taxon>
        <taxon>Fungi</taxon>
        <taxon>Dikarya</taxon>
        <taxon>Basidiomycota</taxon>
        <taxon>Agaricomycotina</taxon>
        <taxon>Agaricomycetes</taxon>
        <taxon>Polyporales</taxon>
        <taxon>Meripilaceae</taxon>
        <taxon>Meripilus</taxon>
    </lineage>
</organism>
<feature type="compositionally biased region" description="Gly residues" evidence="6">
    <location>
        <begin position="401"/>
        <end position="415"/>
    </location>
</feature>
<dbReference type="Gene3D" id="1.10.220.150">
    <property type="entry name" value="Arf GTPase activating protein"/>
    <property type="match status" value="1"/>
</dbReference>
<keyword evidence="2" id="KW-0479">Metal-binding</keyword>
<protein>
    <recommendedName>
        <fullName evidence="11">Arf-GAP domain-containing protein</fullName>
    </recommendedName>
</protein>
<evidence type="ECO:0000256" key="5">
    <source>
        <dbReference type="PROSITE-ProRule" id="PRU00288"/>
    </source>
</evidence>
<gene>
    <name evidence="9" type="ORF">NLI96_g2160</name>
</gene>
<evidence type="ECO:0000313" key="9">
    <source>
        <dbReference type="EMBL" id="KAJ3489387.1"/>
    </source>
</evidence>
<dbReference type="InterPro" id="IPR038508">
    <property type="entry name" value="ArfGAP_dom_sf"/>
</dbReference>
<dbReference type="EMBL" id="JANAWD010000046">
    <property type="protein sequence ID" value="KAJ3489387.1"/>
    <property type="molecule type" value="Genomic_DNA"/>
</dbReference>
<dbReference type="Gene3D" id="1.20.1280.50">
    <property type="match status" value="1"/>
</dbReference>
<evidence type="ECO:0000256" key="2">
    <source>
        <dbReference type="ARBA" id="ARBA00022723"/>
    </source>
</evidence>
<dbReference type="SUPFAM" id="SSF81383">
    <property type="entry name" value="F-box domain"/>
    <property type="match status" value="1"/>
</dbReference>
<keyword evidence="4" id="KW-0862">Zinc</keyword>
<evidence type="ECO:0000256" key="4">
    <source>
        <dbReference type="ARBA" id="ARBA00022833"/>
    </source>
</evidence>
<dbReference type="AlphaFoldDB" id="A0AAD5VBB8"/>
<reference evidence="9" key="1">
    <citation type="submission" date="2022-07" db="EMBL/GenBank/DDBJ databases">
        <title>Genome Sequence of Physisporinus lineatus.</title>
        <authorList>
            <person name="Buettner E."/>
        </authorList>
    </citation>
    <scope>NUCLEOTIDE SEQUENCE</scope>
    <source>
        <strain evidence="9">VT162</strain>
    </source>
</reference>
<feature type="compositionally biased region" description="Low complexity" evidence="6">
    <location>
        <begin position="138"/>
        <end position="166"/>
    </location>
</feature>
<dbReference type="PANTHER" id="PTHR45705">
    <property type="entry name" value="FI20236P1"/>
    <property type="match status" value="1"/>
</dbReference>
<dbReference type="GO" id="GO:0008270">
    <property type="term" value="F:zinc ion binding"/>
    <property type="evidence" value="ECO:0007669"/>
    <property type="project" value="UniProtKB-KW"/>
</dbReference>
<dbReference type="Pfam" id="PF01412">
    <property type="entry name" value="ArfGap"/>
    <property type="match status" value="1"/>
</dbReference>
<evidence type="ECO:0000259" key="8">
    <source>
        <dbReference type="PROSITE" id="PS50181"/>
    </source>
</evidence>
<dbReference type="SUPFAM" id="SSF57863">
    <property type="entry name" value="ArfGap/RecO-like zinc finger"/>
    <property type="match status" value="1"/>
</dbReference>
<sequence>MSRQDKAVTERHAKTLRELLKRPENKLCADCKRNDPRWASWNLGVFLCIRCSGIHRSMGTHISKVKSVDLDVWTPEQMASIEKWGNRRANLYWEAHLRAGHIPPDHKMESYIRSKYESRRWARDGPPPQDPSILEEGAPSTPVATSAATPATPTSARPTHTPTASTGSVRINAPGVTNRQPQPHQLLSTTVAARNAQAAAAAPPKAPQPQQPQAPTPAQQQPAQSASNDLFSLDFHNPTPPAQSQAPKKDVKQDILSLFSSAAPAAAAQAQASYPGVAAGVNAFGGFASAAMPPQQNVWGAAQAPMQQAQPPAQQAQFQPTSMMGNAGAGMWGASSGWNAPSVSAASTNLWGAPTITNSAPNNNQFGGFAQAQPAAQPSTQSFFNTSDIWASSATTSTTAPGGGNAFGSSMGGGSQKQDDVFGDIWGGFNVDALTFFPHEDSKIERTCTECDFMRKLAVVASEPVAHFSTPTTMSLEVEVSRSVAIQHFSFSSQPPELFLYILSFQNARDIVRWRLVSRYFNDIIVGSPLLEYRIELEKSGFEDGPRSELDITERMQSLVSIKMAWSNPLPRVTAKHYIPILVKERYRDIVPQCIFYDGGIVRQTILDRTTSQLEIINLSQIPDGGPVSVRRVYFPLQGYVISADPKQELLIVENRSLGGNSLQW</sequence>
<dbReference type="GO" id="GO:0005096">
    <property type="term" value="F:GTPase activator activity"/>
    <property type="evidence" value="ECO:0007669"/>
    <property type="project" value="UniProtKB-KW"/>
</dbReference>
<comment type="caution">
    <text evidence="9">The sequence shown here is derived from an EMBL/GenBank/DDBJ whole genome shotgun (WGS) entry which is preliminary data.</text>
</comment>
<evidence type="ECO:0008006" key="11">
    <source>
        <dbReference type="Google" id="ProtNLM"/>
    </source>
</evidence>
<dbReference type="InterPro" id="IPR051718">
    <property type="entry name" value="ARF_GTPase-activating"/>
</dbReference>
<dbReference type="InterPro" id="IPR044732">
    <property type="entry name" value="ArfGAP_SMAP1-like"/>
</dbReference>
<dbReference type="PANTHER" id="PTHR45705:SF14">
    <property type="entry name" value="ARF-GAP DOMAIN-CONTAINING PROTEIN"/>
    <property type="match status" value="1"/>
</dbReference>
<dbReference type="SMART" id="SM00105">
    <property type="entry name" value="ArfGap"/>
    <property type="match status" value="1"/>
</dbReference>
<dbReference type="InterPro" id="IPR001164">
    <property type="entry name" value="ArfGAP_dom"/>
</dbReference>
<evidence type="ECO:0000256" key="3">
    <source>
        <dbReference type="ARBA" id="ARBA00022771"/>
    </source>
</evidence>
<feature type="compositionally biased region" description="Polar residues" evidence="6">
    <location>
        <begin position="175"/>
        <end position="191"/>
    </location>
</feature>